<name>A0A9P1BQB0_9DINO</name>
<dbReference type="Proteomes" id="UP001152797">
    <property type="component" value="Unassembled WGS sequence"/>
</dbReference>
<reference evidence="1" key="1">
    <citation type="submission" date="2022-10" db="EMBL/GenBank/DDBJ databases">
        <authorList>
            <person name="Chen Y."/>
            <person name="Dougan E. K."/>
            <person name="Chan C."/>
            <person name="Rhodes N."/>
            <person name="Thang M."/>
        </authorList>
    </citation>
    <scope>NUCLEOTIDE SEQUENCE</scope>
</reference>
<accession>A0A9P1BQB0</accession>
<gene>
    <name evidence="1" type="ORF">C1SCF055_LOCUS4762</name>
</gene>
<keyword evidence="3" id="KW-1185">Reference proteome</keyword>
<dbReference type="EMBL" id="CAMXCT030000278">
    <property type="protein sequence ID" value="CAL4763865.1"/>
    <property type="molecule type" value="Genomic_DNA"/>
</dbReference>
<dbReference type="EMBL" id="CAMXCT020000278">
    <property type="protein sequence ID" value="CAL1129928.1"/>
    <property type="molecule type" value="Genomic_DNA"/>
</dbReference>
<protein>
    <submittedName>
        <fullName evidence="1">Uncharacterized protein</fullName>
    </submittedName>
</protein>
<evidence type="ECO:0000313" key="2">
    <source>
        <dbReference type="EMBL" id="CAL1129928.1"/>
    </source>
</evidence>
<dbReference type="EMBL" id="CAMXCT010000278">
    <property type="protein sequence ID" value="CAI3976553.1"/>
    <property type="molecule type" value="Genomic_DNA"/>
</dbReference>
<comment type="caution">
    <text evidence="1">The sequence shown here is derived from an EMBL/GenBank/DDBJ whole genome shotgun (WGS) entry which is preliminary data.</text>
</comment>
<evidence type="ECO:0000313" key="3">
    <source>
        <dbReference type="Proteomes" id="UP001152797"/>
    </source>
</evidence>
<proteinExistence type="predicted"/>
<organism evidence="1">
    <name type="scientific">Cladocopium goreaui</name>
    <dbReference type="NCBI Taxonomy" id="2562237"/>
    <lineage>
        <taxon>Eukaryota</taxon>
        <taxon>Sar</taxon>
        <taxon>Alveolata</taxon>
        <taxon>Dinophyceae</taxon>
        <taxon>Suessiales</taxon>
        <taxon>Symbiodiniaceae</taxon>
        <taxon>Cladocopium</taxon>
    </lineage>
</organism>
<dbReference type="AlphaFoldDB" id="A0A9P1BQB0"/>
<reference evidence="2" key="2">
    <citation type="submission" date="2024-04" db="EMBL/GenBank/DDBJ databases">
        <authorList>
            <person name="Chen Y."/>
            <person name="Shah S."/>
            <person name="Dougan E. K."/>
            <person name="Thang M."/>
            <person name="Chan C."/>
        </authorList>
    </citation>
    <scope>NUCLEOTIDE SEQUENCE [LARGE SCALE GENOMIC DNA]</scope>
</reference>
<sequence length="123" mass="14491">MSATPTSYSSPSHQKCHGATSWRCWCRNVRRKNRHSWMKELMEDRVMDFERSLLELIDFAQVVRSCNGLLLESLPVFEQTWQRASIIDEWFRMGWRFAGRRRNAQVSEVLTWHYQAVGGRPGG</sequence>
<evidence type="ECO:0000313" key="1">
    <source>
        <dbReference type="EMBL" id="CAI3976553.1"/>
    </source>
</evidence>